<evidence type="ECO:0000313" key="2">
    <source>
        <dbReference type="Proteomes" id="UP001251849"/>
    </source>
</evidence>
<organism evidence="1 2">
    <name type="scientific">Microbacterium gawkjiense</name>
    <dbReference type="NCBI Taxonomy" id="3067309"/>
    <lineage>
        <taxon>Bacteria</taxon>
        <taxon>Bacillati</taxon>
        <taxon>Actinomycetota</taxon>
        <taxon>Actinomycetes</taxon>
        <taxon>Micrococcales</taxon>
        <taxon>Microbacteriaceae</taxon>
        <taxon>Microbacterium</taxon>
    </lineage>
</organism>
<reference evidence="1 2" key="1">
    <citation type="submission" date="2023-08" db="EMBL/GenBank/DDBJ databases">
        <title>Microbacterium aquilitoris sp. nov. and Microbacterium gwkjibeachense sp. nov., isolated from beach.</title>
        <authorList>
            <person name="Lee S.D."/>
            <person name="Yang H."/>
            <person name="Kim I."/>
        </authorList>
    </citation>
    <scope>NUCLEOTIDE SEQUENCE [LARGE SCALE GENOMIC DNA]</scope>
    <source>
        <strain evidence="1 2">KSW4-11</strain>
    </source>
</reference>
<dbReference type="RefSeq" id="WP_311860244.1">
    <property type="nucleotide sequence ID" value="NZ_JAUZVV010000001.1"/>
</dbReference>
<dbReference type="EMBL" id="JAUZVV010000001">
    <property type="protein sequence ID" value="MDT3315625.1"/>
    <property type="molecule type" value="Genomic_DNA"/>
</dbReference>
<proteinExistence type="predicted"/>
<accession>A0ABU3G720</accession>
<comment type="caution">
    <text evidence="1">The sequence shown here is derived from an EMBL/GenBank/DDBJ whole genome shotgun (WGS) entry which is preliminary data.</text>
</comment>
<keyword evidence="2" id="KW-1185">Reference proteome</keyword>
<evidence type="ECO:0000313" key="1">
    <source>
        <dbReference type="EMBL" id="MDT3315625.1"/>
    </source>
</evidence>
<dbReference type="Proteomes" id="UP001251849">
    <property type="component" value="Unassembled WGS sequence"/>
</dbReference>
<gene>
    <name evidence="1" type="ORF">Q9S71_02200</name>
</gene>
<sequence>MEWTVIPVADGPFLETHHGLDETDGPEVIDVTGTIVELEAIERDGSRTTIARVPSGRALRGMDEDEAGDVIELYTDRVVDVSDDGFIVTVEVRD</sequence>
<protein>
    <submittedName>
        <fullName evidence="1">Uncharacterized protein</fullName>
    </submittedName>
</protein>
<name>A0ABU3G720_9MICO</name>